<keyword evidence="3" id="KW-1185">Reference proteome</keyword>
<sequence>MNRIVAVLGRGLVPADTPLLRADDLGAVRGDGVFETMHVRAGAPWLLDEHLARMINSADRLDLDLPPVTDMIELARQACSAWPHTEEGALRLVCTRGPEDGGPPTVYATLAPVSPKLKTYRAGGVAVATLPLGVTTHARTPAPWLLGGVKSVSYAMNMACQRWAVRNGYDDALWLSTDGYALEAPTSTLLWQVGGELLTTPTSTGVLAGTTARFVLDRAGDVGLTAGEKLVTPSELLGSQGVWLASSVRGLVEITAIDGAALPTAAKTRSLQDLVSYPV</sequence>
<dbReference type="PANTHER" id="PTHR42743">
    <property type="entry name" value="AMINO-ACID AMINOTRANSFERASE"/>
    <property type="match status" value="1"/>
</dbReference>
<dbReference type="AlphaFoldDB" id="A0A8J7GMZ7"/>
<keyword evidence="2" id="KW-0456">Lyase</keyword>
<dbReference type="InterPro" id="IPR043132">
    <property type="entry name" value="BCAT-like_C"/>
</dbReference>
<dbReference type="InterPro" id="IPR036038">
    <property type="entry name" value="Aminotransferase-like"/>
</dbReference>
<dbReference type="InterPro" id="IPR050571">
    <property type="entry name" value="Class-IV_PLP-Dep_Aminotrnsfr"/>
</dbReference>
<comment type="similarity">
    <text evidence="1">Belongs to the class-IV pyridoxal-phosphate-dependent aminotransferase family.</text>
</comment>
<evidence type="ECO:0000256" key="1">
    <source>
        <dbReference type="ARBA" id="ARBA00009320"/>
    </source>
</evidence>
<reference evidence="2" key="1">
    <citation type="submission" date="2020-11" db="EMBL/GenBank/DDBJ databases">
        <title>Sequencing the genomes of 1000 actinobacteria strains.</title>
        <authorList>
            <person name="Klenk H.-P."/>
        </authorList>
    </citation>
    <scope>NUCLEOTIDE SEQUENCE</scope>
    <source>
        <strain evidence="2">DSM 45356</strain>
    </source>
</reference>
<evidence type="ECO:0000313" key="3">
    <source>
        <dbReference type="Proteomes" id="UP000622552"/>
    </source>
</evidence>
<dbReference type="RefSeq" id="WP_372445267.1">
    <property type="nucleotide sequence ID" value="NZ_BONS01000006.1"/>
</dbReference>
<dbReference type="EC" id="4.1.3.38" evidence="2"/>
<dbReference type="PANTHER" id="PTHR42743:SF11">
    <property type="entry name" value="AMINODEOXYCHORISMATE LYASE"/>
    <property type="match status" value="1"/>
</dbReference>
<dbReference type="GO" id="GO:0008696">
    <property type="term" value="F:4-amino-4-deoxychorismate lyase activity"/>
    <property type="evidence" value="ECO:0007669"/>
    <property type="project" value="UniProtKB-EC"/>
</dbReference>
<name>A0A8J7GMZ7_9ACTN</name>
<dbReference type="GO" id="GO:0046394">
    <property type="term" value="P:carboxylic acid biosynthetic process"/>
    <property type="evidence" value="ECO:0007669"/>
    <property type="project" value="UniProtKB-ARBA"/>
</dbReference>
<dbReference type="Proteomes" id="UP000622552">
    <property type="component" value="Unassembled WGS sequence"/>
</dbReference>
<dbReference type="Gene3D" id="3.30.470.10">
    <property type="match status" value="1"/>
</dbReference>
<dbReference type="EMBL" id="JADOUF010000001">
    <property type="protein sequence ID" value="MBG6139898.1"/>
    <property type="molecule type" value="Genomic_DNA"/>
</dbReference>
<dbReference type="Gene3D" id="3.20.10.10">
    <property type="entry name" value="D-amino Acid Aminotransferase, subunit A, domain 2"/>
    <property type="match status" value="1"/>
</dbReference>
<proteinExistence type="inferred from homology"/>
<dbReference type="SUPFAM" id="SSF56752">
    <property type="entry name" value="D-aminoacid aminotransferase-like PLP-dependent enzymes"/>
    <property type="match status" value="1"/>
</dbReference>
<gene>
    <name evidence="2" type="ORF">IW245_006092</name>
</gene>
<comment type="caution">
    <text evidence="2">The sequence shown here is derived from an EMBL/GenBank/DDBJ whole genome shotgun (WGS) entry which is preliminary data.</text>
</comment>
<accession>A0A8J7GMZ7</accession>
<dbReference type="GO" id="GO:0005829">
    <property type="term" value="C:cytosol"/>
    <property type="evidence" value="ECO:0007669"/>
    <property type="project" value="TreeGrafter"/>
</dbReference>
<organism evidence="2 3">
    <name type="scientific">Longispora fulva</name>
    <dbReference type="NCBI Taxonomy" id="619741"/>
    <lineage>
        <taxon>Bacteria</taxon>
        <taxon>Bacillati</taxon>
        <taxon>Actinomycetota</taxon>
        <taxon>Actinomycetes</taxon>
        <taxon>Micromonosporales</taxon>
        <taxon>Micromonosporaceae</taxon>
        <taxon>Longispora</taxon>
    </lineage>
</organism>
<dbReference type="Pfam" id="PF01063">
    <property type="entry name" value="Aminotran_4"/>
    <property type="match status" value="1"/>
</dbReference>
<dbReference type="InterPro" id="IPR001544">
    <property type="entry name" value="Aminotrans_IV"/>
</dbReference>
<evidence type="ECO:0000313" key="2">
    <source>
        <dbReference type="EMBL" id="MBG6139898.1"/>
    </source>
</evidence>
<protein>
    <submittedName>
        <fullName evidence="2">4-amino-4-deoxychorismate lyase</fullName>
        <ecNumber evidence="2">4.1.3.38</ecNumber>
    </submittedName>
</protein>
<dbReference type="InterPro" id="IPR043131">
    <property type="entry name" value="BCAT-like_N"/>
</dbReference>